<dbReference type="OrthoDB" id="1920064at2759"/>
<dbReference type="STRING" id="44316.ENSEGOP00005020616"/>
<accession>A0A3L8SP02</accession>
<reference evidence="1 2" key="1">
    <citation type="journal article" date="2018" name="Proc. R. Soc. B">
        <title>A non-coding region near Follistatin controls head colour polymorphism in the Gouldian finch.</title>
        <authorList>
            <person name="Toomey M.B."/>
            <person name="Marques C.I."/>
            <person name="Andrade P."/>
            <person name="Araujo P.M."/>
            <person name="Sabatino S."/>
            <person name="Gazda M.A."/>
            <person name="Afonso S."/>
            <person name="Lopes R.J."/>
            <person name="Corbo J.C."/>
            <person name="Carneiro M."/>
        </authorList>
    </citation>
    <scope>NUCLEOTIDE SEQUENCE [LARGE SCALE GENOMIC DNA]</scope>
    <source>
        <strain evidence="1">Red01</strain>
        <tissue evidence="1">Muscle</tissue>
    </source>
</reference>
<dbReference type="Gene3D" id="1.10.8.10">
    <property type="entry name" value="DNA helicase RuvA subunit, C-terminal domain"/>
    <property type="match status" value="1"/>
</dbReference>
<dbReference type="EMBL" id="QUSF01000010">
    <property type="protein sequence ID" value="RLW05657.1"/>
    <property type="molecule type" value="Genomic_DNA"/>
</dbReference>
<comment type="caution">
    <text evidence="1">The sequence shown here is derived from an EMBL/GenBank/DDBJ whole genome shotgun (WGS) entry which is preliminary data.</text>
</comment>
<gene>
    <name evidence="1" type="ORF">DV515_00004752</name>
</gene>
<keyword evidence="2" id="KW-1185">Reference proteome</keyword>
<dbReference type="Proteomes" id="UP000276834">
    <property type="component" value="Unassembled WGS sequence"/>
</dbReference>
<evidence type="ECO:0000313" key="1">
    <source>
        <dbReference type="EMBL" id="RLW05657.1"/>
    </source>
</evidence>
<organism evidence="1 2">
    <name type="scientific">Chloebia gouldiae</name>
    <name type="common">Gouldian finch</name>
    <name type="synonym">Erythrura gouldiae</name>
    <dbReference type="NCBI Taxonomy" id="44316"/>
    <lineage>
        <taxon>Eukaryota</taxon>
        <taxon>Metazoa</taxon>
        <taxon>Chordata</taxon>
        <taxon>Craniata</taxon>
        <taxon>Vertebrata</taxon>
        <taxon>Euteleostomi</taxon>
        <taxon>Archelosauria</taxon>
        <taxon>Archosauria</taxon>
        <taxon>Dinosauria</taxon>
        <taxon>Saurischia</taxon>
        <taxon>Theropoda</taxon>
        <taxon>Coelurosauria</taxon>
        <taxon>Aves</taxon>
        <taxon>Neognathae</taxon>
        <taxon>Neoaves</taxon>
        <taxon>Telluraves</taxon>
        <taxon>Australaves</taxon>
        <taxon>Passeriformes</taxon>
        <taxon>Passeroidea</taxon>
        <taxon>Passeridae</taxon>
        <taxon>Chloebia</taxon>
    </lineage>
</organism>
<name>A0A3L8SP02_CHLGU</name>
<protein>
    <submittedName>
        <fullName evidence="1">Uncharacterized protein</fullName>
    </submittedName>
</protein>
<sequence>MTAKSGQKDIPSARRGTVPQVRGILPCCHVLPAPVQQLQALPLGQQQLPGGESQQLLLLSQPCCRSSPAGTAWLCASSSTWPFQLCHGTTACIPAAGAGEQLLPDGEGSCFPGLWRWAGAWAVGACTGIENIDEAITLLEQNNWDLVTGVLLWIWVSCGTCSGQLSRFILTVTAVRSLSSIHNPAASRGKEEGSPGLDNPKECWWMGIPLVQASHGHGACSPGNSGTAGFFVCSTAALISPSGTQLYAAINGVIPQENGILQREELIQIQIRSYVKE</sequence>
<dbReference type="AlphaFoldDB" id="A0A3L8SP02"/>
<proteinExistence type="predicted"/>
<evidence type="ECO:0000313" key="2">
    <source>
        <dbReference type="Proteomes" id="UP000276834"/>
    </source>
</evidence>